<dbReference type="InterPro" id="IPR011006">
    <property type="entry name" value="CheY-like_superfamily"/>
</dbReference>
<dbReference type="GO" id="GO:0016301">
    <property type="term" value="F:kinase activity"/>
    <property type="evidence" value="ECO:0007669"/>
    <property type="project" value="UniProtKB-KW"/>
</dbReference>
<dbReference type="Pfam" id="PF03861">
    <property type="entry name" value="ANTAR"/>
    <property type="match status" value="1"/>
</dbReference>
<dbReference type="InterPro" id="IPR005561">
    <property type="entry name" value="ANTAR"/>
</dbReference>
<dbReference type="GO" id="GO:0003723">
    <property type="term" value="F:RNA binding"/>
    <property type="evidence" value="ECO:0007669"/>
    <property type="project" value="InterPro"/>
</dbReference>
<dbReference type="AlphaFoldDB" id="A0A1G6XGU4"/>
<dbReference type="SMART" id="SM00065">
    <property type="entry name" value="GAF"/>
    <property type="match status" value="1"/>
</dbReference>
<keyword evidence="4" id="KW-0804">Transcription</keyword>
<protein>
    <submittedName>
        <fullName evidence="6">GAF domain-containing protein</fullName>
    </submittedName>
</protein>
<dbReference type="Proteomes" id="UP000199501">
    <property type="component" value="Unassembled WGS sequence"/>
</dbReference>
<evidence type="ECO:0000256" key="4">
    <source>
        <dbReference type="ARBA" id="ARBA00023163"/>
    </source>
</evidence>
<dbReference type="EMBL" id="FMZZ01000017">
    <property type="protein sequence ID" value="SDD76537.1"/>
    <property type="molecule type" value="Genomic_DNA"/>
</dbReference>
<dbReference type="Gene3D" id="1.10.10.10">
    <property type="entry name" value="Winged helix-like DNA-binding domain superfamily/Winged helix DNA-binding domain"/>
    <property type="match status" value="1"/>
</dbReference>
<dbReference type="Pfam" id="PF13185">
    <property type="entry name" value="GAF_2"/>
    <property type="match status" value="1"/>
</dbReference>
<dbReference type="Gene3D" id="3.30.450.40">
    <property type="match status" value="1"/>
</dbReference>
<keyword evidence="2" id="KW-0418">Kinase</keyword>
<dbReference type="InterPro" id="IPR036388">
    <property type="entry name" value="WH-like_DNA-bd_sf"/>
</dbReference>
<dbReference type="InterPro" id="IPR029016">
    <property type="entry name" value="GAF-like_dom_sf"/>
</dbReference>
<dbReference type="InterPro" id="IPR003018">
    <property type="entry name" value="GAF"/>
</dbReference>
<sequence>MAALDETGDLADRAYFVSGDGQALLGPLAVQFAALTRALLDSTTIVGVLRRVVEVAFEIIPAADLVSVTLRDPDGRFHTPVETDAIAGELDRLQYRFDEGPCVEAAKHPGPASAVSDDLAADPQWPKWAPAAAAHGFCSVLATALLPDSRPPAVTGALNFYSREPAAFTPADRDTALLLATHASLALAVTQAVDVAALQAAHLRRAIDSRDVIGQAKGILMQRRGISADEAYDVLRTTSQQLNVKLADLAAKVTQRFGVDSAG</sequence>
<dbReference type="PIRSF" id="PIRSF036625">
    <property type="entry name" value="GAF_ANTAR"/>
    <property type="match status" value="1"/>
</dbReference>
<evidence type="ECO:0000259" key="5">
    <source>
        <dbReference type="PROSITE" id="PS50921"/>
    </source>
</evidence>
<dbReference type="SUPFAM" id="SSF55781">
    <property type="entry name" value="GAF domain-like"/>
    <property type="match status" value="1"/>
</dbReference>
<feature type="domain" description="ANTAR" evidence="5">
    <location>
        <begin position="193"/>
        <end position="254"/>
    </location>
</feature>
<reference evidence="7" key="1">
    <citation type="submission" date="2016-10" db="EMBL/GenBank/DDBJ databases">
        <authorList>
            <person name="Varghese N."/>
            <person name="Submissions S."/>
        </authorList>
    </citation>
    <scope>NUCLEOTIDE SEQUENCE [LARGE SCALE GENOMIC DNA]</scope>
    <source>
        <strain evidence="7">IBRC-M 10403</strain>
    </source>
</reference>
<evidence type="ECO:0000256" key="3">
    <source>
        <dbReference type="ARBA" id="ARBA00023015"/>
    </source>
</evidence>
<proteinExistence type="predicted"/>
<dbReference type="STRING" id="1271860.SAMN05216174_11765"/>
<gene>
    <name evidence="6" type="ORF">SAMN05216174_11765</name>
</gene>
<evidence type="ECO:0000313" key="7">
    <source>
        <dbReference type="Proteomes" id="UP000199501"/>
    </source>
</evidence>
<dbReference type="InterPro" id="IPR012074">
    <property type="entry name" value="GAF_ANTAR"/>
</dbReference>
<dbReference type="PROSITE" id="PS50921">
    <property type="entry name" value="ANTAR"/>
    <property type="match status" value="1"/>
</dbReference>
<accession>A0A1G6XGU4</accession>
<evidence type="ECO:0000256" key="2">
    <source>
        <dbReference type="ARBA" id="ARBA00022777"/>
    </source>
</evidence>
<keyword evidence="3" id="KW-0805">Transcription regulation</keyword>
<keyword evidence="7" id="KW-1185">Reference proteome</keyword>
<organism evidence="6 7">
    <name type="scientific">Actinokineospora iranica</name>
    <dbReference type="NCBI Taxonomy" id="1271860"/>
    <lineage>
        <taxon>Bacteria</taxon>
        <taxon>Bacillati</taxon>
        <taxon>Actinomycetota</taxon>
        <taxon>Actinomycetes</taxon>
        <taxon>Pseudonocardiales</taxon>
        <taxon>Pseudonocardiaceae</taxon>
        <taxon>Actinokineospora</taxon>
    </lineage>
</organism>
<evidence type="ECO:0000256" key="1">
    <source>
        <dbReference type="ARBA" id="ARBA00022679"/>
    </source>
</evidence>
<evidence type="ECO:0000313" key="6">
    <source>
        <dbReference type="EMBL" id="SDD76537.1"/>
    </source>
</evidence>
<dbReference type="SUPFAM" id="SSF52172">
    <property type="entry name" value="CheY-like"/>
    <property type="match status" value="1"/>
</dbReference>
<keyword evidence="1" id="KW-0808">Transferase</keyword>
<name>A0A1G6XGU4_9PSEU</name>
<dbReference type="SMART" id="SM01012">
    <property type="entry name" value="ANTAR"/>
    <property type="match status" value="1"/>
</dbReference>